<proteinExistence type="predicted"/>
<dbReference type="EMBL" id="VSSQ01020041">
    <property type="protein sequence ID" value="MPM64596.1"/>
    <property type="molecule type" value="Genomic_DNA"/>
</dbReference>
<comment type="caution">
    <text evidence="1">The sequence shown here is derived from an EMBL/GenBank/DDBJ whole genome shotgun (WGS) entry which is preliminary data.</text>
</comment>
<protein>
    <submittedName>
        <fullName evidence="1">Uncharacterized protein</fullName>
    </submittedName>
</protein>
<dbReference type="AlphaFoldDB" id="A0A645BHE6"/>
<gene>
    <name evidence="1" type="ORF">SDC9_111483</name>
</gene>
<evidence type="ECO:0000313" key="1">
    <source>
        <dbReference type="EMBL" id="MPM64596.1"/>
    </source>
</evidence>
<organism evidence="1">
    <name type="scientific">bioreactor metagenome</name>
    <dbReference type="NCBI Taxonomy" id="1076179"/>
    <lineage>
        <taxon>unclassified sequences</taxon>
        <taxon>metagenomes</taxon>
        <taxon>ecological metagenomes</taxon>
    </lineage>
</organism>
<accession>A0A645BHE6</accession>
<sequence length="104" mass="11480">MFLGKFSGTAFHGFYRNVLPNTAPVAAVAHPTVNVYNMMREIPAHIAYSGYPVITVHHAAVNRITHLYIDEIIGIGHLVILAFIPVPVGGHINALIDIHRYIKL</sequence>
<name>A0A645BHE6_9ZZZZ</name>
<reference evidence="1" key="1">
    <citation type="submission" date="2019-08" db="EMBL/GenBank/DDBJ databases">
        <authorList>
            <person name="Kucharzyk K."/>
            <person name="Murdoch R.W."/>
            <person name="Higgins S."/>
            <person name="Loffler F."/>
        </authorList>
    </citation>
    <scope>NUCLEOTIDE SEQUENCE</scope>
</reference>